<comment type="caution">
    <text evidence="2">The sequence shown here is derived from an EMBL/GenBank/DDBJ whole genome shotgun (WGS) entry which is preliminary data.</text>
</comment>
<dbReference type="InterPro" id="IPR052539">
    <property type="entry name" value="MGD_biosynthesis_adapter"/>
</dbReference>
<feature type="domain" description="Molybdopterin-guanine dinucleotide biosynthesis protein B (MobB)" evidence="1">
    <location>
        <begin position="7"/>
        <end position="115"/>
    </location>
</feature>
<reference evidence="2" key="1">
    <citation type="journal article" date="2014" name="Front. Microbiol.">
        <title>High frequency of phylogenetically diverse reductive dehalogenase-homologous genes in deep subseafloor sedimentary metagenomes.</title>
        <authorList>
            <person name="Kawai M."/>
            <person name="Futagami T."/>
            <person name="Toyoda A."/>
            <person name="Takaki Y."/>
            <person name="Nishi S."/>
            <person name="Hori S."/>
            <person name="Arai W."/>
            <person name="Tsubouchi T."/>
            <person name="Morono Y."/>
            <person name="Uchiyama I."/>
            <person name="Ito T."/>
            <person name="Fujiyama A."/>
            <person name="Inagaki F."/>
            <person name="Takami H."/>
        </authorList>
    </citation>
    <scope>NUCLEOTIDE SEQUENCE</scope>
    <source>
        <strain evidence="2">Expedition CK06-06</strain>
    </source>
</reference>
<dbReference type="EMBL" id="BARS01017564">
    <property type="protein sequence ID" value="GAF86161.1"/>
    <property type="molecule type" value="Genomic_DNA"/>
</dbReference>
<dbReference type="PANTHER" id="PTHR40072">
    <property type="entry name" value="MOLYBDOPTERIN-GUANINE DINUCLEOTIDE BIOSYNTHESIS ADAPTER PROTEIN-RELATED"/>
    <property type="match status" value="1"/>
</dbReference>
<sequence length="124" mass="13685">MTDIQPVICIVGPPKKFKSDLVVGLTVELKKRGLLVGVIKRHAHPGFEIDREGKDSHRYYGAGADGVVISAPDKFAYISRRYEEMPLEEITSVLLKDMNVLLVDGYTRSSAPRIIACTSPRANS</sequence>
<feature type="non-terminal residue" evidence="2">
    <location>
        <position position="124"/>
    </location>
</feature>
<dbReference type="GO" id="GO:0005525">
    <property type="term" value="F:GTP binding"/>
    <property type="evidence" value="ECO:0007669"/>
    <property type="project" value="InterPro"/>
</dbReference>
<dbReference type="AlphaFoldDB" id="X0TFR2"/>
<protein>
    <recommendedName>
        <fullName evidence="1">Molybdopterin-guanine dinucleotide biosynthesis protein B (MobB) domain-containing protein</fullName>
    </recommendedName>
</protein>
<dbReference type="Pfam" id="PF03205">
    <property type="entry name" value="MobB"/>
    <property type="match status" value="1"/>
</dbReference>
<dbReference type="InterPro" id="IPR004435">
    <property type="entry name" value="MobB_dom"/>
</dbReference>
<evidence type="ECO:0000259" key="1">
    <source>
        <dbReference type="Pfam" id="PF03205"/>
    </source>
</evidence>
<dbReference type="InterPro" id="IPR027417">
    <property type="entry name" value="P-loop_NTPase"/>
</dbReference>
<dbReference type="Gene3D" id="3.40.50.300">
    <property type="entry name" value="P-loop containing nucleotide triphosphate hydrolases"/>
    <property type="match status" value="1"/>
</dbReference>
<evidence type="ECO:0000313" key="2">
    <source>
        <dbReference type="EMBL" id="GAF86161.1"/>
    </source>
</evidence>
<gene>
    <name evidence="2" type="ORF">S01H1_28714</name>
</gene>
<proteinExistence type="predicted"/>
<name>X0TFR2_9ZZZZ</name>
<accession>X0TFR2</accession>
<dbReference type="SUPFAM" id="SSF52540">
    <property type="entry name" value="P-loop containing nucleoside triphosphate hydrolases"/>
    <property type="match status" value="1"/>
</dbReference>
<dbReference type="GO" id="GO:0006777">
    <property type="term" value="P:Mo-molybdopterin cofactor biosynthetic process"/>
    <property type="evidence" value="ECO:0007669"/>
    <property type="project" value="InterPro"/>
</dbReference>
<dbReference type="PANTHER" id="PTHR40072:SF1">
    <property type="entry name" value="MOLYBDOPTERIN-GUANINE DINUCLEOTIDE BIOSYNTHESIS ADAPTER PROTEIN"/>
    <property type="match status" value="1"/>
</dbReference>
<organism evidence="2">
    <name type="scientific">marine sediment metagenome</name>
    <dbReference type="NCBI Taxonomy" id="412755"/>
    <lineage>
        <taxon>unclassified sequences</taxon>
        <taxon>metagenomes</taxon>
        <taxon>ecological metagenomes</taxon>
    </lineage>
</organism>